<protein>
    <submittedName>
        <fullName evidence="2">Uncharacterized protein</fullName>
    </submittedName>
</protein>
<proteinExistence type="predicted"/>
<dbReference type="AlphaFoldDB" id="A0A348AHD0"/>
<reference evidence="2 3" key="1">
    <citation type="journal article" date="2018" name="Int. J. Syst. Evol. Microbiol.">
        <title>Methylomusa anaerophila gen. nov., sp. nov., an anaerobic methanol-utilizing bacterium isolated from a microbial fuel cell.</title>
        <authorList>
            <person name="Amano N."/>
            <person name="Yamamuro A."/>
            <person name="Miyahara M."/>
            <person name="Kouzuma A."/>
            <person name="Abe T."/>
            <person name="Watanabe K."/>
        </authorList>
    </citation>
    <scope>NUCLEOTIDE SEQUENCE [LARGE SCALE GENOMIC DNA]</scope>
    <source>
        <strain evidence="2 3">MMFC1</strain>
    </source>
</reference>
<evidence type="ECO:0000256" key="1">
    <source>
        <dbReference type="SAM" id="MobiDB-lite"/>
    </source>
</evidence>
<dbReference type="OrthoDB" id="1680245at2"/>
<evidence type="ECO:0000313" key="3">
    <source>
        <dbReference type="Proteomes" id="UP000276437"/>
    </source>
</evidence>
<dbReference type="RefSeq" id="WP_126307221.1">
    <property type="nucleotide sequence ID" value="NZ_AP018449.1"/>
</dbReference>
<evidence type="ECO:0000313" key="2">
    <source>
        <dbReference type="EMBL" id="BBB90478.1"/>
    </source>
</evidence>
<feature type="compositionally biased region" description="Pro residues" evidence="1">
    <location>
        <begin position="136"/>
        <end position="165"/>
    </location>
</feature>
<sequence>MPLTDTPQTIINTILADINAVIPNFSSLVSSYRLLVGSAEEIHRIPDAPFEVFERALIRCDRAGTLIDTLLELLCCKITFSSEFLSVTCAPVDLLQYLTNRTQLENTAHHTAEQIVVIEIMRRLLERIGQDGSCFGPPPPITPQAPPAPTGPPPQAPTGPPPPPRDLTCKELETEAYADTQTEVEKELATEANFVYGCPEEIFDSPLKRRHI</sequence>
<gene>
    <name evidence="2" type="ORF">MAMMFC1_01129</name>
</gene>
<feature type="region of interest" description="Disordered" evidence="1">
    <location>
        <begin position="133"/>
        <end position="168"/>
    </location>
</feature>
<name>A0A348AHD0_9FIRM</name>
<dbReference type="KEGG" id="mana:MAMMFC1_01129"/>
<accession>A0A348AHD0</accession>
<dbReference type="EMBL" id="AP018449">
    <property type="protein sequence ID" value="BBB90478.1"/>
    <property type="molecule type" value="Genomic_DNA"/>
</dbReference>
<dbReference type="Proteomes" id="UP000276437">
    <property type="component" value="Chromosome"/>
</dbReference>
<organism evidence="2 3">
    <name type="scientific">Methylomusa anaerophila</name>
    <dbReference type="NCBI Taxonomy" id="1930071"/>
    <lineage>
        <taxon>Bacteria</taxon>
        <taxon>Bacillati</taxon>
        <taxon>Bacillota</taxon>
        <taxon>Negativicutes</taxon>
        <taxon>Selenomonadales</taxon>
        <taxon>Sporomusaceae</taxon>
        <taxon>Methylomusa</taxon>
    </lineage>
</organism>
<keyword evidence="3" id="KW-1185">Reference proteome</keyword>